<feature type="domain" description="UDP-3-O-[3-hydroxymyristoyl] glucosamine N-acyltransferase non-repeat region" evidence="8">
    <location>
        <begin position="21"/>
        <end position="98"/>
    </location>
</feature>
<dbReference type="InterPro" id="IPR018357">
    <property type="entry name" value="Hexapep_transf_CS"/>
</dbReference>
<evidence type="ECO:0000259" key="8">
    <source>
        <dbReference type="Pfam" id="PF04613"/>
    </source>
</evidence>
<name>A0A932CNC2_UNCTE</name>
<dbReference type="GO" id="GO:0009245">
    <property type="term" value="P:lipid A biosynthetic process"/>
    <property type="evidence" value="ECO:0007669"/>
    <property type="project" value="UniProtKB-UniRule"/>
</dbReference>
<keyword evidence="5 7" id="KW-0443">Lipid metabolism</keyword>
<keyword evidence="2 7" id="KW-0441">Lipid A biosynthesis</keyword>
<dbReference type="CDD" id="cd03352">
    <property type="entry name" value="LbH_LpxD"/>
    <property type="match status" value="1"/>
</dbReference>
<dbReference type="InterPro" id="IPR001451">
    <property type="entry name" value="Hexapep"/>
</dbReference>
<dbReference type="Gene3D" id="2.160.10.10">
    <property type="entry name" value="Hexapeptide repeat proteins"/>
    <property type="match status" value="1"/>
</dbReference>
<organism evidence="9 10">
    <name type="scientific">Tectimicrobiota bacterium</name>
    <dbReference type="NCBI Taxonomy" id="2528274"/>
    <lineage>
        <taxon>Bacteria</taxon>
        <taxon>Pseudomonadati</taxon>
        <taxon>Nitrospinota/Tectimicrobiota group</taxon>
        <taxon>Candidatus Tectimicrobiota</taxon>
    </lineage>
</organism>
<comment type="pathway">
    <text evidence="7">Bacterial outer membrane biogenesis; LPS lipid A biosynthesis.</text>
</comment>
<evidence type="ECO:0000313" key="9">
    <source>
        <dbReference type="EMBL" id="MBI2876473.1"/>
    </source>
</evidence>
<dbReference type="Proteomes" id="UP000769766">
    <property type="component" value="Unassembled WGS sequence"/>
</dbReference>
<accession>A0A932CNC2</accession>
<dbReference type="Pfam" id="PF04613">
    <property type="entry name" value="LpxD"/>
    <property type="match status" value="1"/>
</dbReference>
<dbReference type="EMBL" id="JACPRF010000192">
    <property type="protein sequence ID" value="MBI2876473.1"/>
    <property type="molecule type" value="Genomic_DNA"/>
</dbReference>
<dbReference type="Gene3D" id="3.40.1390.10">
    <property type="entry name" value="MurE/MurF, N-terminal domain"/>
    <property type="match status" value="1"/>
</dbReference>
<keyword evidence="3 7" id="KW-0808">Transferase</keyword>
<sequence>MMKLKELAALVQGELIGDPEREITGIASLWKARAGEITFVAHKRYLKEVAQCQASAILVEEGIAWPPAGLEFMGGGFQEPALIRVKNPYLAFAQILELFYPPRTRPGFVSEQAFIGENAHLGPDVCIFPFVYVGEGAEVGEGTILYPFVFLGEGVKVGRHTRIYPQVAVYEGVEIGDRVIIHAGAVIGSDGFGFVRMEDGRQRKIPQIGRVIIEDEVEIGANVCIDRANLGETIVRRGVKFDNLAHVAHNVVIGENSLIVAQAGISGSCELGKNVILAGQAGLIDHIKVGDNAIALAQSGVTEDVPAGAFVSGSPAVPHAVWRRVQVSLPRLPELLKTVKRLEKKVEELEQGIKRGQ</sequence>
<dbReference type="GO" id="GO:0016410">
    <property type="term" value="F:N-acyltransferase activity"/>
    <property type="evidence" value="ECO:0007669"/>
    <property type="project" value="InterPro"/>
</dbReference>
<evidence type="ECO:0000256" key="2">
    <source>
        <dbReference type="ARBA" id="ARBA00022556"/>
    </source>
</evidence>
<dbReference type="PANTHER" id="PTHR43378">
    <property type="entry name" value="UDP-3-O-ACYLGLUCOSAMINE N-ACYLTRANSFERASE"/>
    <property type="match status" value="1"/>
</dbReference>
<evidence type="ECO:0000256" key="3">
    <source>
        <dbReference type="ARBA" id="ARBA00022679"/>
    </source>
</evidence>
<dbReference type="InterPro" id="IPR011004">
    <property type="entry name" value="Trimer_LpxA-like_sf"/>
</dbReference>
<keyword evidence="4 7" id="KW-0677">Repeat</keyword>
<dbReference type="PANTHER" id="PTHR43378:SF2">
    <property type="entry name" value="UDP-3-O-ACYLGLUCOSAMINE N-ACYLTRANSFERASE 1, MITOCHONDRIAL-RELATED"/>
    <property type="match status" value="1"/>
</dbReference>
<evidence type="ECO:0000256" key="1">
    <source>
        <dbReference type="ARBA" id="ARBA00022516"/>
    </source>
</evidence>
<dbReference type="PROSITE" id="PS00101">
    <property type="entry name" value="HEXAPEP_TRANSFERASES"/>
    <property type="match status" value="1"/>
</dbReference>
<comment type="caution">
    <text evidence="9">The sequence shown here is derived from an EMBL/GenBank/DDBJ whole genome shotgun (WGS) entry which is preliminary data.</text>
</comment>
<proteinExistence type="inferred from homology"/>
<keyword evidence="6 7" id="KW-0012">Acyltransferase</keyword>
<dbReference type="EC" id="2.3.1.191" evidence="7"/>
<evidence type="ECO:0000256" key="6">
    <source>
        <dbReference type="ARBA" id="ARBA00023315"/>
    </source>
</evidence>
<comment type="similarity">
    <text evidence="7">Belongs to the transferase hexapeptide repeat family. LpxD subfamily.</text>
</comment>
<dbReference type="Pfam" id="PF00132">
    <property type="entry name" value="Hexapep"/>
    <property type="match status" value="1"/>
</dbReference>
<dbReference type="GO" id="GO:0103118">
    <property type="term" value="F:UDP-3-O-[(3R)-3-hydroxyacyl]-glucosamine N-acyltransferase activity"/>
    <property type="evidence" value="ECO:0007669"/>
    <property type="project" value="UniProtKB-EC"/>
</dbReference>
<dbReference type="HAMAP" id="MF_00523">
    <property type="entry name" value="LpxD"/>
    <property type="match status" value="1"/>
</dbReference>
<evidence type="ECO:0000313" key="10">
    <source>
        <dbReference type="Proteomes" id="UP000769766"/>
    </source>
</evidence>
<protein>
    <recommendedName>
        <fullName evidence="7">UDP-3-O-acylglucosamine N-acyltransferase</fullName>
        <ecNumber evidence="7">2.3.1.191</ecNumber>
    </recommendedName>
</protein>
<comment type="catalytic activity">
    <reaction evidence="7">
        <text>a UDP-3-O-[(3R)-3-hydroxyacyl]-alpha-D-glucosamine + a (3R)-hydroxyacyl-[ACP] = a UDP-2-N,3-O-bis[(3R)-3-hydroxyacyl]-alpha-D-glucosamine + holo-[ACP] + H(+)</text>
        <dbReference type="Rhea" id="RHEA:53836"/>
        <dbReference type="Rhea" id="RHEA-COMP:9685"/>
        <dbReference type="Rhea" id="RHEA-COMP:9945"/>
        <dbReference type="ChEBI" id="CHEBI:15378"/>
        <dbReference type="ChEBI" id="CHEBI:64479"/>
        <dbReference type="ChEBI" id="CHEBI:78827"/>
        <dbReference type="ChEBI" id="CHEBI:137740"/>
        <dbReference type="ChEBI" id="CHEBI:137748"/>
        <dbReference type="EC" id="2.3.1.191"/>
    </reaction>
</comment>
<comment type="subunit">
    <text evidence="7">Homotrimer.</text>
</comment>
<dbReference type="NCBIfam" id="TIGR01853">
    <property type="entry name" value="lipid_A_lpxD"/>
    <property type="match status" value="1"/>
</dbReference>
<dbReference type="AlphaFoldDB" id="A0A932CNC2"/>
<dbReference type="SUPFAM" id="SSF51161">
    <property type="entry name" value="Trimeric LpxA-like enzymes"/>
    <property type="match status" value="1"/>
</dbReference>
<reference evidence="9" key="1">
    <citation type="submission" date="2020-07" db="EMBL/GenBank/DDBJ databases">
        <title>Huge and variable diversity of episymbiotic CPR bacteria and DPANN archaea in groundwater ecosystems.</title>
        <authorList>
            <person name="He C.Y."/>
            <person name="Keren R."/>
            <person name="Whittaker M."/>
            <person name="Farag I.F."/>
            <person name="Doudna J."/>
            <person name="Cate J.H.D."/>
            <person name="Banfield J.F."/>
        </authorList>
    </citation>
    <scope>NUCLEOTIDE SEQUENCE</scope>
    <source>
        <strain evidence="9">NC_groundwater_672_Ag_B-0.1um_62_36</strain>
    </source>
</reference>
<feature type="active site" description="Proton acceptor" evidence="7">
    <location>
        <position position="249"/>
    </location>
</feature>
<dbReference type="InterPro" id="IPR007691">
    <property type="entry name" value="LpxD"/>
</dbReference>
<evidence type="ECO:0000256" key="5">
    <source>
        <dbReference type="ARBA" id="ARBA00023098"/>
    </source>
</evidence>
<dbReference type="InterPro" id="IPR020573">
    <property type="entry name" value="UDP_GlcNAc_AcTrfase_non-rep"/>
</dbReference>
<gene>
    <name evidence="7 9" type="primary">lpxD</name>
    <name evidence="9" type="ORF">HYY20_06290</name>
</gene>
<evidence type="ECO:0000256" key="4">
    <source>
        <dbReference type="ARBA" id="ARBA00022737"/>
    </source>
</evidence>
<dbReference type="GO" id="GO:0016020">
    <property type="term" value="C:membrane"/>
    <property type="evidence" value="ECO:0007669"/>
    <property type="project" value="GOC"/>
</dbReference>
<keyword evidence="1 7" id="KW-0444">Lipid biosynthesis</keyword>
<comment type="function">
    <text evidence="7">Catalyzes the N-acylation of UDP-3-O-acylglucosamine using 3-hydroxyacyl-ACP as the acyl donor. Is involved in the biosynthesis of lipid A, a phosphorylated glycolipid that anchors the lipopolysaccharide to the outer membrane of the cell.</text>
</comment>
<dbReference type="NCBIfam" id="NF002060">
    <property type="entry name" value="PRK00892.1"/>
    <property type="match status" value="1"/>
</dbReference>
<evidence type="ECO:0000256" key="7">
    <source>
        <dbReference type="HAMAP-Rule" id="MF_00523"/>
    </source>
</evidence>